<evidence type="ECO:0000256" key="8">
    <source>
        <dbReference type="ARBA" id="ARBA00022960"/>
    </source>
</evidence>
<keyword evidence="10 13" id="KW-1133">Transmembrane helix</keyword>
<evidence type="ECO:0000256" key="10">
    <source>
        <dbReference type="ARBA" id="ARBA00022989"/>
    </source>
</evidence>
<dbReference type="SUPFAM" id="SSF56601">
    <property type="entry name" value="beta-lactamase/transpeptidase-like"/>
    <property type="match status" value="1"/>
</dbReference>
<dbReference type="InterPro" id="IPR036138">
    <property type="entry name" value="PBP_dimer_sf"/>
</dbReference>
<reference evidence="16 17" key="1">
    <citation type="journal article" date="2016" name="Nat. Commun.">
        <title>Thousands of microbial genomes shed light on interconnected biogeochemical processes in an aquifer system.</title>
        <authorList>
            <person name="Anantharaman K."/>
            <person name="Brown C.T."/>
            <person name="Hug L.A."/>
            <person name="Sharon I."/>
            <person name="Castelle C.J."/>
            <person name="Probst A.J."/>
            <person name="Thomas B.C."/>
            <person name="Singh A."/>
            <person name="Wilkins M.J."/>
            <person name="Karaoz U."/>
            <person name="Brodie E.L."/>
            <person name="Williams K.H."/>
            <person name="Hubbard S.S."/>
            <person name="Banfield J.F."/>
        </authorList>
    </citation>
    <scope>NUCLEOTIDE SEQUENCE [LARGE SCALE GENOMIC DNA]</scope>
</reference>
<dbReference type="NCBIfam" id="TIGR03423">
    <property type="entry name" value="pbp2_mrdA"/>
    <property type="match status" value="1"/>
</dbReference>
<evidence type="ECO:0000256" key="2">
    <source>
        <dbReference type="ARBA" id="ARBA00004236"/>
    </source>
</evidence>
<evidence type="ECO:0000256" key="7">
    <source>
        <dbReference type="ARBA" id="ARBA00022801"/>
    </source>
</evidence>
<feature type="domain" description="Penicillin-binding protein transpeptidase" evidence="14">
    <location>
        <begin position="301"/>
        <end position="620"/>
    </location>
</feature>
<keyword evidence="8" id="KW-0133">Cell shape</keyword>
<dbReference type="Pfam" id="PF03717">
    <property type="entry name" value="PBP_dimer"/>
    <property type="match status" value="1"/>
</dbReference>
<dbReference type="PANTHER" id="PTHR30627">
    <property type="entry name" value="PEPTIDOGLYCAN D,D-TRANSPEPTIDASE"/>
    <property type="match status" value="1"/>
</dbReference>
<dbReference type="Proteomes" id="UP000177810">
    <property type="component" value="Unassembled WGS sequence"/>
</dbReference>
<keyword evidence="3" id="KW-1003">Cell membrane</keyword>
<feature type="transmembrane region" description="Helical" evidence="13">
    <location>
        <begin position="47"/>
        <end position="64"/>
    </location>
</feature>
<keyword evidence="6 13" id="KW-0812">Transmembrane</keyword>
<comment type="caution">
    <text evidence="16">The sequence shown here is derived from an EMBL/GenBank/DDBJ whole genome shotgun (WGS) entry which is preliminary data.</text>
</comment>
<evidence type="ECO:0000313" key="17">
    <source>
        <dbReference type="Proteomes" id="UP000177810"/>
    </source>
</evidence>
<dbReference type="AlphaFoldDB" id="A0A1G2F156"/>
<sequence>MPDFGKYKVKRKFSEDIEPEEILMDSRRLKESPEGEREKLEKPIKESILKIFLISIIVILAILLTKSFHLQIIKGDYWQGLADENRIRSYPIRPLRGIIYDKNKIPLAINVPNLDLVVIPADLVKNKDFSIIVERLAQSLEKTKQDIESKIRENSELPYPIIIEEDIPTEKAFLLESEFSDVPEISIKKDSRRQYNDGFIFSHVLGYMAKADKEEVKQKNYFIDDYVGRDGIESIYEDLLKGLYGEELVETDNLGKKQKTLAIKEPVIGKDITLSIDADLQKEIYNALKTRLNTLYTSKAAAIAINPQNGKVLSLVSFPSFDNNEFAKGLTPELFEKILENKNEPLFNRAIMGLYPPGSTIKPLLASAVLQEEIISPNKQINCPGYISVIDKYNPNVVWTYNDWKAHGPTDMIKAIAESCDVYFYTVGGGYGEIEGLGIENIEKYLKLFGWGQGLGIDLPGEKTGFIPNPKWKKEIRNEDWYTGDTYNCSIGQGDITVTPLELTMAIAAIANGGKVFQPQLLNDKKPEIINQNFIKPEFLEIVRKGMREATISGSARILVDLPIKTAGKTGTAQVSKTKTPHSWFTVFAPYENPQIVLTILIENGGEGSSTAVPIAKEILNWYFNR</sequence>
<keyword evidence="9" id="KW-0573">Peptidoglycan synthesis</keyword>
<evidence type="ECO:0000256" key="13">
    <source>
        <dbReference type="SAM" id="Phobius"/>
    </source>
</evidence>
<evidence type="ECO:0000256" key="3">
    <source>
        <dbReference type="ARBA" id="ARBA00022475"/>
    </source>
</evidence>
<keyword evidence="4" id="KW-0997">Cell inner membrane</keyword>
<keyword evidence="7" id="KW-0378">Hydrolase</keyword>
<evidence type="ECO:0000256" key="4">
    <source>
        <dbReference type="ARBA" id="ARBA00022519"/>
    </source>
</evidence>
<proteinExistence type="predicted"/>
<dbReference type="InterPro" id="IPR005311">
    <property type="entry name" value="PBP_dimer"/>
</dbReference>
<accession>A0A1G2F156</accession>
<dbReference type="GO" id="GO:0071555">
    <property type="term" value="P:cell wall organization"/>
    <property type="evidence" value="ECO:0007669"/>
    <property type="project" value="UniProtKB-KW"/>
</dbReference>
<evidence type="ECO:0000259" key="14">
    <source>
        <dbReference type="Pfam" id="PF00905"/>
    </source>
</evidence>
<dbReference type="GO" id="GO:0008360">
    <property type="term" value="P:regulation of cell shape"/>
    <property type="evidence" value="ECO:0007669"/>
    <property type="project" value="UniProtKB-KW"/>
</dbReference>
<dbReference type="GO" id="GO:0006508">
    <property type="term" value="P:proteolysis"/>
    <property type="evidence" value="ECO:0007669"/>
    <property type="project" value="UniProtKB-KW"/>
</dbReference>
<evidence type="ECO:0000256" key="9">
    <source>
        <dbReference type="ARBA" id="ARBA00022984"/>
    </source>
</evidence>
<dbReference type="GO" id="GO:0009002">
    <property type="term" value="F:serine-type D-Ala-D-Ala carboxypeptidase activity"/>
    <property type="evidence" value="ECO:0007669"/>
    <property type="project" value="InterPro"/>
</dbReference>
<evidence type="ECO:0000313" key="16">
    <source>
        <dbReference type="EMBL" id="OGZ31816.1"/>
    </source>
</evidence>
<dbReference type="GO" id="GO:0071972">
    <property type="term" value="F:peptidoglycan L,D-transpeptidase activity"/>
    <property type="evidence" value="ECO:0007669"/>
    <property type="project" value="TreeGrafter"/>
</dbReference>
<comment type="subcellular location">
    <subcellularLocation>
        <location evidence="2">Cell membrane</location>
    </subcellularLocation>
    <subcellularLocation>
        <location evidence="1">Membrane</location>
        <topology evidence="1">Single-pass membrane protein</topology>
    </subcellularLocation>
</comment>
<evidence type="ECO:0000256" key="1">
    <source>
        <dbReference type="ARBA" id="ARBA00004167"/>
    </source>
</evidence>
<dbReference type="InterPro" id="IPR012338">
    <property type="entry name" value="Beta-lactam/transpept-like"/>
</dbReference>
<dbReference type="Pfam" id="PF00905">
    <property type="entry name" value="Transpeptidase"/>
    <property type="match status" value="1"/>
</dbReference>
<dbReference type="GO" id="GO:0005886">
    <property type="term" value="C:plasma membrane"/>
    <property type="evidence" value="ECO:0007669"/>
    <property type="project" value="UniProtKB-SubCell"/>
</dbReference>
<dbReference type="InterPro" id="IPR050515">
    <property type="entry name" value="Beta-lactam/transpept"/>
</dbReference>
<dbReference type="GO" id="GO:0009252">
    <property type="term" value="P:peptidoglycan biosynthetic process"/>
    <property type="evidence" value="ECO:0007669"/>
    <property type="project" value="UniProtKB-KW"/>
</dbReference>
<keyword evidence="12" id="KW-0961">Cell wall biogenesis/degradation</keyword>
<dbReference type="GO" id="GO:0008658">
    <property type="term" value="F:penicillin binding"/>
    <property type="evidence" value="ECO:0007669"/>
    <property type="project" value="InterPro"/>
</dbReference>
<feature type="domain" description="Penicillin-binding protein dimerisation" evidence="15">
    <location>
        <begin position="92"/>
        <end position="260"/>
    </location>
</feature>
<evidence type="ECO:0000259" key="15">
    <source>
        <dbReference type="Pfam" id="PF03717"/>
    </source>
</evidence>
<evidence type="ECO:0000256" key="6">
    <source>
        <dbReference type="ARBA" id="ARBA00022692"/>
    </source>
</evidence>
<keyword evidence="5" id="KW-0645">Protease</keyword>
<dbReference type="InterPro" id="IPR017790">
    <property type="entry name" value="Penicillin-binding_protein_2"/>
</dbReference>
<evidence type="ECO:0000256" key="12">
    <source>
        <dbReference type="ARBA" id="ARBA00023316"/>
    </source>
</evidence>
<gene>
    <name evidence="16" type="ORF">A2V69_00975</name>
</gene>
<dbReference type="EMBL" id="MHMT01000032">
    <property type="protein sequence ID" value="OGZ31816.1"/>
    <property type="molecule type" value="Genomic_DNA"/>
</dbReference>
<dbReference type="Gene3D" id="3.90.1310.10">
    <property type="entry name" value="Penicillin-binding protein 2a (Domain 2)"/>
    <property type="match status" value="1"/>
</dbReference>
<evidence type="ECO:0000256" key="11">
    <source>
        <dbReference type="ARBA" id="ARBA00023136"/>
    </source>
</evidence>
<keyword evidence="11 13" id="KW-0472">Membrane</keyword>
<name>A0A1G2F156_9BACT</name>
<dbReference type="PANTHER" id="PTHR30627:SF2">
    <property type="entry name" value="PEPTIDOGLYCAN D,D-TRANSPEPTIDASE MRDA"/>
    <property type="match status" value="1"/>
</dbReference>
<protein>
    <submittedName>
        <fullName evidence="16">Penicillin-binding protein 2</fullName>
    </submittedName>
</protein>
<dbReference type="Gene3D" id="3.30.1390.30">
    <property type="entry name" value="Penicillin-binding protein 2a, domain 3"/>
    <property type="match status" value="1"/>
</dbReference>
<organism evidence="16 17">
    <name type="scientific">Candidatus Portnoybacteria bacterium RBG_13_40_8</name>
    <dbReference type="NCBI Taxonomy" id="1801990"/>
    <lineage>
        <taxon>Bacteria</taxon>
        <taxon>Candidatus Portnoyibacteriota</taxon>
    </lineage>
</organism>
<evidence type="ECO:0000256" key="5">
    <source>
        <dbReference type="ARBA" id="ARBA00022670"/>
    </source>
</evidence>
<dbReference type="STRING" id="1801990.A2V69_00975"/>
<dbReference type="Gene3D" id="3.40.710.10">
    <property type="entry name" value="DD-peptidase/beta-lactamase superfamily"/>
    <property type="match status" value="1"/>
</dbReference>
<dbReference type="InterPro" id="IPR001460">
    <property type="entry name" value="PCN-bd_Tpept"/>
</dbReference>
<dbReference type="SUPFAM" id="SSF56519">
    <property type="entry name" value="Penicillin binding protein dimerisation domain"/>
    <property type="match status" value="1"/>
</dbReference>